<keyword evidence="3" id="KW-0813">Transport</keyword>
<dbReference type="EMBL" id="MHSS01000001">
    <property type="protein sequence ID" value="OHA49092.1"/>
    <property type="molecule type" value="Genomic_DNA"/>
</dbReference>
<evidence type="ECO:0000313" key="12">
    <source>
        <dbReference type="Proteomes" id="UP000177629"/>
    </source>
</evidence>
<protein>
    <recommendedName>
        <fullName evidence="10">CBS domain-containing protein</fullName>
    </recommendedName>
</protein>
<feature type="domain" description="CBS" evidence="10">
    <location>
        <begin position="78"/>
        <end position="137"/>
    </location>
</feature>
<comment type="subcellular location">
    <subcellularLocation>
        <location evidence="1">Membrane</location>
        <topology evidence="1">Multi-pass membrane protein</topology>
    </subcellularLocation>
</comment>
<dbReference type="InterPro" id="IPR000644">
    <property type="entry name" value="CBS_dom"/>
</dbReference>
<evidence type="ECO:0000259" key="10">
    <source>
        <dbReference type="PROSITE" id="PS51371"/>
    </source>
</evidence>
<dbReference type="STRING" id="1802362.A2806_02030"/>
<dbReference type="Gene3D" id="3.10.580.10">
    <property type="entry name" value="CBS-domain"/>
    <property type="match status" value="1"/>
</dbReference>
<keyword evidence="4 9" id="KW-0812">Transmembrane</keyword>
<evidence type="ECO:0000313" key="11">
    <source>
        <dbReference type="EMBL" id="OHA49092.1"/>
    </source>
</evidence>
<feature type="transmembrane region" description="Helical" evidence="9">
    <location>
        <begin position="194"/>
        <end position="218"/>
    </location>
</feature>
<dbReference type="GO" id="GO:0016020">
    <property type="term" value="C:membrane"/>
    <property type="evidence" value="ECO:0007669"/>
    <property type="project" value="UniProtKB-SubCell"/>
</dbReference>
<evidence type="ECO:0000256" key="6">
    <source>
        <dbReference type="ARBA" id="ARBA00022989"/>
    </source>
</evidence>
<dbReference type="Pfam" id="PF00571">
    <property type="entry name" value="CBS"/>
    <property type="match status" value="2"/>
</dbReference>
<dbReference type="PANTHER" id="PTHR43773:SF1">
    <property type="entry name" value="MAGNESIUM TRANSPORTER MGTE"/>
    <property type="match status" value="1"/>
</dbReference>
<dbReference type="InterPro" id="IPR036739">
    <property type="entry name" value="SLC41_membr_dom_sf"/>
</dbReference>
<dbReference type="PROSITE" id="PS51371">
    <property type="entry name" value="CBS"/>
    <property type="match status" value="2"/>
</dbReference>
<comment type="caution">
    <text evidence="11">The sequence shown here is derived from an EMBL/GenBank/DDBJ whole genome shotgun (WGS) entry which is preliminary data.</text>
</comment>
<sequence>MVKTYPQESAGSLMETNVPMVLESTTIGEIERMLTREADAFASIHYVYVVDHAQKLQGTLSLKEVFRADKQAKATDVMAKGPLVKARAHTDQERLAYLALRHNLKGIPVVDKEDHFLGMVPDTTILRILDSEAIEDILRFGGVLHKGSFDDIMQIPILTSLKHRLPWLLLGLLGGMFVAGIVNGFEDVLSQNLLIAAFIPLVVYMADAVSAQMVAFVIRDLATSQKFQFIKYLGRQFTVVVLLGAITSILLFVVSLALYSSFRMSFVLVVALFAAILTSLFTGVIVPFMFSKFRLDPANASGPIATIIQDILSVFVYFSVARLFL</sequence>
<dbReference type="Proteomes" id="UP000177629">
    <property type="component" value="Unassembled WGS sequence"/>
</dbReference>
<accession>A0A1G2PNC2</accession>
<dbReference type="AlphaFoldDB" id="A0A1G2PNC2"/>
<gene>
    <name evidence="11" type="ORF">A2806_02030</name>
</gene>
<feature type="transmembrane region" description="Helical" evidence="9">
    <location>
        <begin position="302"/>
        <end position="324"/>
    </location>
</feature>
<dbReference type="InterPro" id="IPR006669">
    <property type="entry name" value="MgtE_transporter"/>
</dbReference>
<evidence type="ECO:0000256" key="1">
    <source>
        <dbReference type="ARBA" id="ARBA00004141"/>
    </source>
</evidence>
<dbReference type="SMART" id="SM00116">
    <property type="entry name" value="CBS"/>
    <property type="match status" value="2"/>
</dbReference>
<dbReference type="CDD" id="cd04606">
    <property type="entry name" value="CBS_pair_Mg_transporter"/>
    <property type="match status" value="1"/>
</dbReference>
<feature type="transmembrane region" description="Helical" evidence="9">
    <location>
        <begin position="165"/>
        <end position="182"/>
    </location>
</feature>
<feature type="transmembrane region" description="Helical" evidence="9">
    <location>
        <begin position="266"/>
        <end position="290"/>
    </location>
</feature>
<dbReference type="SUPFAM" id="SSF54631">
    <property type="entry name" value="CBS-domain pair"/>
    <property type="match status" value="1"/>
</dbReference>
<dbReference type="Pfam" id="PF01769">
    <property type="entry name" value="MgtE"/>
    <property type="match status" value="1"/>
</dbReference>
<dbReference type="InterPro" id="IPR046342">
    <property type="entry name" value="CBS_dom_sf"/>
</dbReference>
<dbReference type="Gene3D" id="1.10.357.20">
    <property type="entry name" value="SLC41 divalent cation transporters, integral membrane domain"/>
    <property type="match status" value="1"/>
</dbReference>
<comment type="similarity">
    <text evidence="2">Belongs to the SLC41A transporter family.</text>
</comment>
<evidence type="ECO:0000256" key="3">
    <source>
        <dbReference type="ARBA" id="ARBA00022448"/>
    </source>
</evidence>
<evidence type="ECO:0000256" key="7">
    <source>
        <dbReference type="ARBA" id="ARBA00023136"/>
    </source>
</evidence>
<feature type="transmembrane region" description="Helical" evidence="9">
    <location>
        <begin position="239"/>
        <end position="260"/>
    </location>
</feature>
<dbReference type="SUPFAM" id="SSF161093">
    <property type="entry name" value="MgtE membrane domain-like"/>
    <property type="match status" value="1"/>
</dbReference>
<proteinExistence type="inferred from homology"/>
<keyword evidence="8" id="KW-0129">CBS domain</keyword>
<reference evidence="11 12" key="1">
    <citation type="journal article" date="2016" name="Nat. Commun.">
        <title>Thousands of microbial genomes shed light on interconnected biogeochemical processes in an aquifer system.</title>
        <authorList>
            <person name="Anantharaman K."/>
            <person name="Brown C.T."/>
            <person name="Hug L.A."/>
            <person name="Sharon I."/>
            <person name="Castelle C.J."/>
            <person name="Probst A.J."/>
            <person name="Thomas B.C."/>
            <person name="Singh A."/>
            <person name="Wilkins M.J."/>
            <person name="Karaoz U."/>
            <person name="Brodie E.L."/>
            <person name="Williams K.H."/>
            <person name="Hubbard S.S."/>
            <person name="Banfield J.F."/>
        </authorList>
    </citation>
    <scope>NUCLEOTIDE SEQUENCE [LARGE SCALE GENOMIC DNA]</scope>
</reference>
<dbReference type="InterPro" id="IPR006667">
    <property type="entry name" value="SLC41_membr_dom"/>
</dbReference>
<evidence type="ECO:0000256" key="5">
    <source>
        <dbReference type="ARBA" id="ARBA00022842"/>
    </source>
</evidence>
<organism evidence="11 12">
    <name type="scientific">Candidatus Terrybacteria bacterium RIFCSPHIGHO2_01_FULL_48_17</name>
    <dbReference type="NCBI Taxonomy" id="1802362"/>
    <lineage>
        <taxon>Bacteria</taxon>
        <taxon>Candidatus Terryibacteriota</taxon>
    </lineage>
</organism>
<dbReference type="GO" id="GO:0015095">
    <property type="term" value="F:magnesium ion transmembrane transporter activity"/>
    <property type="evidence" value="ECO:0007669"/>
    <property type="project" value="InterPro"/>
</dbReference>
<evidence type="ECO:0000256" key="4">
    <source>
        <dbReference type="ARBA" id="ARBA00022692"/>
    </source>
</evidence>
<feature type="domain" description="CBS" evidence="10">
    <location>
        <begin position="14"/>
        <end position="75"/>
    </location>
</feature>
<dbReference type="PANTHER" id="PTHR43773">
    <property type="entry name" value="MAGNESIUM TRANSPORTER MGTE"/>
    <property type="match status" value="1"/>
</dbReference>
<evidence type="ECO:0000256" key="9">
    <source>
        <dbReference type="SAM" id="Phobius"/>
    </source>
</evidence>
<keyword evidence="6 9" id="KW-1133">Transmembrane helix</keyword>
<keyword evidence="7 9" id="KW-0472">Membrane</keyword>
<evidence type="ECO:0000256" key="2">
    <source>
        <dbReference type="ARBA" id="ARBA00009749"/>
    </source>
</evidence>
<keyword evidence="5" id="KW-0460">Magnesium</keyword>
<name>A0A1G2PNC2_9BACT</name>
<evidence type="ECO:0000256" key="8">
    <source>
        <dbReference type="PROSITE-ProRule" id="PRU00703"/>
    </source>
</evidence>